<dbReference type="EMBL" id="JAHHIF010000045">
    <property type="protein sequence ID" value="MBW4547656.1"/>
    <property type="molecule type" value="Genomic_DNA"/>
</dbReference>
<accession>A0A951PQ09</accession>
<protein>
    <submittedName>
        <fullName evidence="1">Uncharacterized protein</fullName>
    </submittedName>
</protein>
<proteinExistence type="predicted"/>
<comment type="caution">
    <text evidence="1">The sequence shown here is derived from an EMBL/GenBank/DDBJ whole genome shotgun (WGS) entry which is preliminary data.</text>
</comment>
<gene>
    <name evidence="1" type="ORF">KME25_24920</name>
</gene>
<organism evidence="1 2">
    <name type="scientific">Symplocastrum torsivum CPER-KK1</name>
    <dbReference type="NCBI Taxonomy" id="450513"/>
    <lineage>
        <taxon>Bacteria</taxon>
        <taxon>Bacillati</taxon>
        <taxon>Cyanobacteriota</taxon>
        <taxon>Cyanophyceae</taxon>
        <taxon>Oscillatoriophycideae</taxon>
        <taxon>Oscillatoriales</taxon>
        <taxon>Microcoleaceae</taxon>
        <taxon>Symplocastrum</taxon>
    </lineage>
</organism>
<reference evidence="1" key="1">
    <citation type="submission" date="2021-05" db="EMBL/GenBank/DDBJ databases">
        <authorList>
            <person name="Pietrasiak N."/>
            <person name="Ward R."/>
            <person name="Stajich J.E."/>
            <person name="Kurbessoian T."/>
        </authorList>
    </citation>
    <scope>NUCLEOTIDE SEQUENCE</scope>
    <source>
        <strain evidence="1">CPER-KK1</strain>
    </source>
</reference>
<dbReference type="AlphaFoldDB" id="A0A951PQ09"/>
<evidence type="ECO:0000313" key="1">
    <source>
        <dbReference type="EMBL" id="MBW4547656.1"/>
    </source>
</evidence>
<sequence>MVAVVIYPSANLVNAPNSRIYRLNEDVLRVVVVDYTLDVIAITANYFGRLTP</sequence>
<reference evidence="1" key="2">
    <citation type="journal article" date="2022" name="Microbiol. Resour. Announc.">
        <title>Metagenome Sequencing to Explore Phylogenomics of Terrestrial Cyanobacteria.</title>
        <authorList>
            <person name="Ward R.D."/>
            <person name="Stajich J.E."/>
            <person name="Johansen J.R."/>
            <person name="Huntemann M."/>
            <person name="Clum A."/>
            <person name="Foster B."/>
            <person name="Foster B."/>
            <person name="Roux S."/>
            <person name="Palaniappan K."/>
            <person name="Varghese N."/>
            <person name="Mukherjee S."/>
            <person name="Reddy T.B.K."/>
            <person name="Daum C."/>
            <person name="Copeland A."/>
            <person name="Chen I.A."/>
            <person name="Ivanova N.N."/>
            <person name="Kyrpides N.C."/>
            <person name="Shapiro N."/>
            <person name="Eloe-Fadrosh E.A."/>
            <person name="Pietrasiak N."/>
        </authorList>
    </citation>
    <scope>NUCLEOTIDE SEQUENCE</scope>
    <source>
        <strain evidence="1">CPER-KK1</strain>
    </source>
</reference>
<name>A0A951PQ09_9CYAN</name>
<evidence type="ECO:0000313" key="2">
    <source>
        <dbReference type="Proteomes" id="UP000753908"/>
    </source>
</evidence>
<dbReference type="Proteomes" id="UP000753908">
    <property type="component" value="Unassembled WGS sequence"/>
</dbReference>